<sequence>MRENLDHKWQELVEKAMDGPVSKEDFRRYLNEQKILKACRSHEEKDSSGRKDHLVLVPRD</sequence>
<dbReference type="InterPro" id="IPR010981">
    <property type="entry name" value="SinR/SinI_dimer_dom"/>
</dbReference>
<feature type="domain" description="Sin" evidence="2">
    <location>
        <begin position="1"/>
        <end position="34"/>
    </location>
</feature>
<feature type="region of interest" description="Disordered" evidence="1">
    <location>
        <begin position="41"/>
        <end position="60"/>
    </location>
</feature>
<accession>A0A845DV41</accession>
<evidence type="ECO:0000313" key="4">
    <source>
        <dbReference type="Proteomes" id="UP000460949"/>
    </source>
</evidence>
<evidence type="ECO:0000259" key="2">
    <source>
        <dbReference type="PROSITE" id="PS51500"/>
    </source>
</evidence>
<dbReference type="RefSeq" id="WP_160836657.1">
    <property type="nucleotide sequence ID" value="NZ_WMET01000002.1"/>
</dbReference>
<comment type="caution">
    <text evidence="3">The sequence shown here is derived from an EMBL/GenBank/DDBJ whole genome shotgun (WGS) entry which is preliminary data.</text>
</comment>
<dbReference type="SUPFAM" id="SSF47406">
    <property type="entry name" value="SinR repressor dimerisation domain-like"/>
    <property type="match status" value="1"/>
</dbReference>
<proteinExistence type="predicted"/>
<dbReference type="Proteomes" id="UP000460949">
    <property type="component" value="Unassembled WGS sequence"/>
</dbReference>
<dbReference type="AlphaFoldDB" id="A0A845DV41"/>
<dbReference type="EMBL" id="WMET01000002">
    <property type="protein sequence ID" value="MYL20182.1"/>
    <property type="molecule type" value="Genomic_DNA"/>
</dbReference>
<reference evidence="3 4" key="1">
    <citation type="submission" date="2019-11" db="EMBL/GenBank/DDBJ databases">
        <title>Genome sequences of 17 halophilic strains isolated from different environments.</title>
        <authorList>
            <person name="Furrow R.E."/>
        </authorList>
    </citation>
    <scope>NUCLEOTIDE SEQUENCE [LARGE SCALE GENOMIC DNA]</scope>
    <source>
        <strain evidence="3 4">22511_23_Filter</strain>
    </source>
</reference>
<dbReference type="InterPro" id="IPR036281">
    <property type="entry name" value="SinR/SinI_dimer_dom_sf"/>
</dbReference>
<evidence type="ECO:0000313" key="3">
    <source>
        <dbReference type="EMBL" id="MYL20182.1"/>
    </source>
</evidence>
<dbReference type="GO" id="GO:0046983">
    <property type="term" value="F:protein dimerization activity"/>
    <property type="evidence" value="ECO:0007669"/>
    <property type="project" value="InterPro"/>
</dbReference>
<organism evidence="3 4">
    <name type="scientific">Halobacillus litoralis</name>
    <dbReference type="NCBI Taxonomy" id="45668"/>
    <lineage>
        <taxon>Bacteria</taxon>
        <taxon>Bacillati</taxon>
        <taxon>Bacillota</taxon>
        <taxon>Bacilli</taxon>
        <taxon>Bacillales</taxon>
        <taxon>Bacillaceae</taxon>
        <taxon>Halobacillus</taxon>
    </lineage>
</organism>
<dbReference type="PROSITE" id="PS51500">
    <property type="entry name" value="SIN"/>
    <property type="match status" value="1"/>
</dbReference>
<gene>
    <name evidence="3" type="ORF">GLW04_09815</name>
</gene>
<dbReference type="GO" id="GO:0006355">
    <property type="term" value="P:regulation of DNA-templated transcription"/>
    <property type="evidence" value="ECO:0007669"/>
    <property type="project" value="InterPro"/>
</dbReference>
<evidence type="ECO:0000256" key="1">
    <source>
        <dbReference type="SAM" id="MobiDB-lite"/>
    </source>
</evidence>
<name>A0A845DV41_9BACI</name>
<protein>
    <recommendedName>
        <fullName evidence="2">Sin domain-containing protein</fullName>
    </recommendedName>
</protein>